<evidence type="ECO:0000313" key="3">
    <source>
        <dbReference type="Proteomes" id="UP000634476"/>
    </source>
</evidence>
<protein>
    <submittedName>
        <fullName evidence="2">Transposase</fullName>
    </submittedName>
</protein>
<reference evidence="2" key="1">
    <citation type="submission" date="2021-01" db="EMBL/GenBank/DDBJ databases">
        <title>Whole genome shotgun sequence of Planobispora takensis NBRC 109077.</title>
        <authorList>
            <person name="Komaki H."/>
            <person name="Tamura T."/>
        </authorList>
    </citation>
    <scope>NUCLEOTIDE SEQUENCE</scope>
    <source>
        <strain evidence="2">NBRC 109077</strain>
    </source>
</reference>
<proteinExistence type="predicted"/>
<dbReference type="PANTHER" id="PTHR33627:SF1">
    <property type="entry name" value="TRANSPOSASE"/>
    <property type="match status" value="1"/>
</dbReference>
<accession>A0A8J3WX99</accession>
<dbReference type="EMBL" id="BOOK01000052">
    <property type="protein sequence ID" value="GII04643.1"/>
    <property type="molecule type" value="Genomic_DNA"/>
</dbReference>
<dbReference type="AlphaFoldDB" id="A0A8J3WX99"/>
<organism evidence="2 3">
    <name type="scientific">Planobispora takensis</name>
    <dbReference type="NCBI Taxonomy" id="1367882"/>
    <lineage>
        <taxon>Bacteria</taxon>
        <taxon>Bacillati</taxon>
        <taxon>Actinomycetota</taxon>
        <taxon>Actinomycetes</taxon>
        <taxon>Streptosporangiales</taxon>
        <taxon>Streptosporangiaceae</taxon>
        <taxon>Planobispora</taxon>
    </lineage>
</organism>
<dbReference type="InterPro" id="IPR038721">
    <property type="entry name" value="IS701-like_DDE_dom"/>
</dbReference>
<name>A0A8J3WX99_9ACTN</name>
<evidence type="ECO:0000259" key="1">
    <source>
        <dbReference type="Pfam" id="PF13546"/>
    </source>
</evidence>
<feature type="domain" description="Transposase IS701-like DDE" evidence="1">
    <location>
        <begin position="28"/>
        <end position="237"/>
    </location>
</feature>
<dbReference type="InterPro" id="IPR012337">
    <property type="entry name" value="RNaseH-like_sf"/>
</dbReference>
<evidence type="ECO:0000313" key="2">
    <source>
        <dbReference type="EMBL" id="GII04643.1"/>
    </source>
</evidence>
<gene>
    <name evidence="2" type="ORF">Pta02_66510</name>
</gene>
<sequence>MAALASVEHLSADRLRRGLDDLFAQVAGRFKRREVRLRARACLGGLLSGLERKTGWSLAEHAGEATPDGMQRLMTSARWDVGGVRDDLRSYVIDRLGDADGVLVDDDTGFEKKGLCSAGVQRQYTGTVGKITNCQIGVFLGYATVRGRALVDRELYLPRTSWVADADRCAAAKVPAATPFATKPQLLQAMIGRAITAGVPFAWVTADEAYGDNGPLRRFLEAQRLGYVLAVARDHQIITGAGKVRADAVITKIPKNAWQRHSAGPGAKGERRYDWALIATTSPAHRLLVRRSVSRPSELAFYLCHSLAPVPLMRLVAVAGMRWTIEECFQTGKNEVGLDHYQVRLYPAWYRYITLSMLALAFLAVARADLLDEHDQAPGAPHNGTAEIAVSANEIRRLFAALTRPPFDEQRIRHWSAWRLRHQGRARRSHYQRQRLKDR</sequence>
<dbReference type="PANTHER" id="PTHR33627">
    <property type="entry name" value="TRANSPOSASE"/>
    <property type="match status" value="1"/>
</dbReference>
<dbReference type="Pfam" id="PF13546">
    <property type="entry name" value="DDE_5"/>
    <property type="match status" value="1"/>
</dbReference>
<comment type="caution">
    <text evidence="2">The sequence shown here is derived from an EMBL/GenBank/DDBJ whole genome shotgun (WGS) entry which is preliminary data.</text>
</comment>
<dbReference type="NCBIfam" id="NF033540">
    <property type="entry name" value="transpos_IS701"/>
    <property type="match status" value="1"/>
</dbReference>
<dbReference type="SUPFAM" id="SSF53098">
    <property type="entry name" value="Ribonuclease H-like"/>
    <property type="match status" value="1"/>
</dbReference>
<dbReference type="InterPro" id="IPR039365">
    <property type="entry name" value="IS701-like"/>
</dbReference>
<keyword evidence="3" id="KW-1185">Reference proteome</keyword>
<dbReference type="Proteomes" id="UP000634476">
    <property type="component" value="Unassembled WGS sequence"/>
</dbReference>